<evidence type="ECO:0000256" key="1">
    <source>
        <dbReference type="ARBA" id="ARBA00005568"/>
    </source>
</evidence>
<feature type="domain" description="HpcH/HpaI aldolase/citrate lyase" evidence="4">
    <location>
        <begin position="18"/>
        <end position="243"/>
    </location>
</feature>
<organism evidence="5 6">
    <name type="scientific">Colwellia psychrerythraea</name>
    <name type="common">Vibrio psychroerythus</name>
    <dbReference type="NCBI Taxonomy" id="28229"/>
    <lineage>
        <taxon>Bacteria</taxon>
        <taxon>Pseudomonadati</taxon>
        <taxon>Pseudomonadota</taxon>
        <taxon>Gammaproteobacteria</taxon>
        <taxon>Alteromonadales</taxon>
        <taxon>Colwelliaceae</taxon>
        <taxon>Colwellia</taxon>
    </lineage>
</organism>
<keyword evidence="3" id="KW-0456">Lyase</keyword>
<comment type="similarity">
    <text evidence="1">Belongs to the HpcH/HpaI aldolase family.</text>
</comment>
<dbReference type="GO" id="GO:0010124">
    <property type="term" value="P:phenylacetate catabolic process"/>
    <property type="evidence" value="ECO:0007669"/>
    <property type="project" value="InterPro"/>
</dbReference>
<dbReference type="EMBL" id="MAAF01000025">
    <property type="protein sequence ID" value="OUR83775.1"/>
    <property type="molecule type" value="Genomic_DNA"/>
</dbReference>
<dbReference type="Gene3D" id="3.20.20.60">
    <property type="entry name" value="Phosphoenolpyruvate-binding domains"/>
    <property type="match status" value="1"/>
</dbReference>
<dbReference type="AlphaFoldDB" id="A0A1Y5ESH7"/>
<dbReference type="SUPFAM" id="SSF51621">
    <property type="entry name" value="Phosphoenolpyruvate/pyruvate domain"/>
    <property type="match status" value="1"/>
</dbReference>
<dbReference type="GO" id="GO:0016832">
    <property type="term" value="F:aldehyde-lyase activity"/>
    <property type="evidence" value="ECO:0007669"/>
    <property type="project" value="TreeGrafter"/>
</dbReference>
<dbReference type="InterPro" id="IPR012689">
    <property type="entry name" value="HpaI"/>
</dbReference>
<evidence type="ECO:0000313" key="5">
    <source>
        <dbReference type="EMBL" id="OUR83775.1"/>
    </source>
</evidence>
<dbReference type="InterPro" id="IPR040442">
    <property type="entry name" value="Pyrv_kinase-like_dom_sf"/>
</dbReference>
<accession>A0A1Y5ESH7</accession>
<dbReference type="Pfam" id="PF03328">
    <property type="entry name" value="HpcH_HpaI"/>
    <property type="match status" value="1"/>
</dbReference>
<evidence type="ECO:0000259" key="4">
    <source>
        <dbReference type="Pfam" id="PF03328"/>
    </source>
</evidence>
<dbReference type="InterPro" id="IPR005000">
    <property type="entry name" value="Aldolase/citrate-lyase_domain"/>
</dbReference>
<keyword evidence="2" id="KW-0479">Metal-binding</keyword>
<evidence type="ECO:0000256" key="2">
    <source>
        <dbReference type="ARBA" id="ARBA00022723"/>
    </source>
</evidence>
<reference evidence="6" key="1">
    <citation type="journal article" date="2017" name="Proc. Natl. Acad. Sci. U.S.A.">
        <title>Simulation of Deepwater Horizon oil plume reveals substrate specialization within a complex community of hydrocarbon degraders.</title>
        <authorList>
            <person name="Hu P."/>
            <person name="Dubinsky E.A."/>
            <person name="Probst A.J."/>
            <person name="Wang J."/>
            <person name="Sieber C.M.K."/>
            <person name="Tom L.M."/>
            <person name="Gardinali P."/>
            <person name="Banfield J.F."/>
            <person name="Atlas R.M."/>
            <person name="Andersen G.L."/>
        </authorList>
    </citation>
    <scope>NUCLEOTIDE SEQUENCE [LARGE SCALE GENOMIC DNA]</scope>
</reference>
<dbReference type="PANTHER" id="PTHR30502">
    <property type="entry name" value="2-KETO-3-DEOXY-L-RHAMNONATE ALDOLASE"/>
    <property type="match status" value="1"/>
</dbReference>
<sequence length="266" mass="28109">MKLPQNKFKKALTSTKTQFGLWMGLPDSICAEIGAGAGFDWLLIDAEHAPYDLRSIQSHLQAIAPYDVPALVRPPEGTTAIIKQLLDIGAQTLLIPMVNTAEQARQLVQDSLYPPQGIRGLGTSMARAAHWNGIPDYLQKANDEICLIVQAETKQAIDNLEEIVAIDGVHGVFIGPSDLSASMGYVGNPGHPEVVAAVEQGIETIVKAGKAAGVLAVDKVLAEGYAAKGASFVGVGVDASLLATSVRNLAIQFCNTDETSNMTAGY</sequence>
<dbReference type="GO" id="GO:0005737">
    <property type="term" value="C:cytoplasm"/>
    <property type="evidence" value="ECO:0007669"/>
    <property type="project" value="UniProtKB-ARBA"/>
</dbReference>
<name>A0A1Y5ESH7_COLPS</name>
<dbReference type="InterPro" id="IPR050251">
    <property type="entry name" value="HpcH-HpaI_aldolase"/>
</dbReference>
<evidence type="ECO:0000313" key="6">
    <source>
        <dbReference type="Proteomes" id="UP000243053"/>
    </source>
</evidence>
<comment type="caution">
    <text evidence="5">The sequence shown here is derived from an EMBL/GenBank/DDBJ whole genome shotgun (WGS) entry which is preliminary data.</text>
</comment>
<gene>
    <name evidence="5" type="ORF">A9Q75_03905</name>
</gene>
<dbReference type="NCBIfam" id="TIGR02311">
    <property type="entry name" value="HpaI"/>
    <property type="match status" value="1"/>
</dbReference>
<dbReference type="GO" id="GO:0046872">
    <property type="term" value="F:metal ion binding"/>
    <property type="evidence" value="ECO:0007669"/>
    <property type="project" value="UniProtKB-KW"/>
</dbReference>
<dbReference type="InterPro" id="IPR015813">
    <property type="entry name" value="Pyrv/PenolPyrv_kinase-like_dom"/>
</dbReference>
<dbReference type="PANTHER" id="PTHR30502:SF0">
    <property type="entry name" value="PHOSPHOENOLPYRUVATE CARBOXYLASE FAMILY PROTEIN"/>
    <property type="match status" value="1"/>
</dbReference>
<proteinExistence type="inferred from homology"/>
<evidence type="ECO:0000256" key="3">
    <source>
        <dbReference type="ARBA" id="ARBA00023239"/>
    </source>
</evidence>
<dbReference type="Proteomes" id="UP000243053">
    <property type="component" value="Unassembled WGS sequence"/>
</dbReference>
<dbReference type="FunFam" id="3.20.20.60:FF:000004">
    <property type="entry name" value="5-keto-4-deoxy-D-glucarate aldolase"/>
    <property type="match status" value="1"/>
</dbReference>
<protein>
    <submittedName>
        <fullName evidence="5">2,4-dihydroxyhept-2-ene-1,7-dioic acid aldolase</fullName>
    </submittedName>
</protein>